<reference evidence="1 2" key="1">
    <citation type="submission" date="2018-11" db="EMBL/GenBank/DDBJ databases">
        <authorList>
            <consortium name="Pathogen Informatics"/>
        </authorList>
    </citation>
    <scope>NUCLEOTIDE SEQUENCE [LARGE SCALE GENOMIC DNA]</scope>
</reference>
<protein>
    <submittedName>
        <fullName evidence="1">Uncharacterized protein</fullName>
    </submittedName>
</protein>
<dbReference type="Proteomes" id="UP000281553">
    <property type="component" value="Unassembled WGS sequence"/>
</dbReference>
<keyword evidence="2" id="KW-1185">Reference proteome</keyword>
<proteinExistence type="predicted"/>
<sequence length="228" mass="25047">MFATVEFRKKAKSQRRYMARYLVSSVKQLMLDGPSKLSVVKAGRFGTSFITAASRTASSRTPNITRVAAVNRAVSSAVMEYKYSNSIGRPLASYPTMTMESVSVRTADCIEQNIPVAEPEGRDPSRFLRLLVSPPMVTLEAVTVGRAACFHQSLPTAQLQGQYPDSMAQLLARYIAMMNFINKVYLPSDDHNGGGNRTSGRLFQAKLACCRAGGPGSWHIRSTAHQIY</sequence>
<evidence type="ECO:0000313" key="1">
    <source>
        <dbReference type="EMBL" id="VDK38013.1"/>
    </source>
</evidence>
<dbReference type="EMBL" id="UYRU01004852">
    <property type="protein sequence ID" value="VDK38013.1"/>
    <property type="molecule type" value="Genomic_DNA"/>
</dbReference>
<accession>A0A3P6Q6M3</accession>
<dbReference type="AlphaFoldDB" id="A0A3P6Q6M3"/>
<organism evidence="1 2">
    <name type="scientific">Dibothriocephalus latus</name>
    <name type="common">Fish tapeworm</name>
    <name type="synonym">Diphyllobothrium latum</name>
    <dbReference type="NCBI Taxonomy" id="60516"/>
    <lineage>
        <taxon>Eukaryota</taxon>
        <taxon>Metazoa</taxon>
        <taxon>Spiralia</taxon>
        <taxon>Lophotrochozoa</taxon>
        <taxon>Platyhelminthes</taxon>
        <taxon>Cestoda</taxon>
        <taxon>Eucestoda</taxon>
        <taxon>Diphyllobothriidea</taxon>
        <taxon>Diphyllobothriidae</taxon>
        <taxon>Dibothriocephalus</taxon>
    </lineage>
</organism>
<gene>
    <name evidence="1" type="ORF">DILT_LOCUS918</name>
</gene>
<evidence type="ECO:0000313" key="2">
    <source>
        <dbReference type="Proteomes" id="UP000281553"/>
    </source>
</evidence>
<name>A0A3P6Q6M3_DIBLA</name>